<dbReference type="PATRIC" id="fig|1111454.3.peg.203"/>
<protein>
    <submittedName>
        <fullName evidence="1">Uncharacterized protein</fullName>
    </submittedName>
</protein>
<comment type="caution">
    <text evidence="1">The sequence shown here is derived from an EMBL/GenBank/DDBJ whole genome shotgun (WGS) entry which is preliminary data.</text>
</comment>
<proteinExistence type="predicted"/>
<gene>
    <name evidence="1" type="ORF">HMPREF1250_0265</name>
</gene>
<evidence type="ECO:0000313" key="1">
    <source>
        <dbReference type="EMBL" id="ERT62377.1"/>
    </source>
</evidence>
<evidence type="ECO:0000313" key="2">
    <source>
        <dbReference type="Proteomes" id="UP000017090"/>
    </source>
</evidence>
<dbReference type="AlphaFoldDB" id="U7USE9"/>
<dbReference type="EMBL" id="AWXA01000005">
    <property type="protein sequence ID" value="ERT62377.1"/>
    <property type="molecule type" value="Genomic_DNA"/>
</dbReference>
<sequence length="238" mass="26356">MTLRLSIFLVCISEGKMDKYLEISNGSKIVIDDEFTNYSLQRVISYHDGTLPRDGDFRYGPADGVVMIGEKTASIYQPVSPGNLLAIKADGIIQQTSVSGVLSDGVSVLFTTKITPSLTKAYEFGSSHSAAPGELLIYNKDKEEIFNSNTKYLRVLDYIYKDRDDFSSFSKNYEKDIAVIVNSLSYHYSGNNNDTMLLSMEGGQSVSIYQNHMYVQGADFKSIYGGPTSVIVVDVSNY</sequence>
<dbReference type="Proteomes" id="UP000017090">
    <property type="component" value="Unassembled WGS sequence"/>
</dbReference>
<organism evidence="1 2">
    <name type="scientific">Megasphaera vaginalis</name>
    <name type="common">ex Srinivasan et al. 2021</name>
    <dbReference type="NCBI Taxonomy" id="1111454"/>
    <lineage>
        <taxon>Bacteria</taxon>
        <taxon>Bacillati</taxon>
        <taxon>Bacillota</taxon>
        <taxon>Negativicutes</taxon>
        <taxon>Veillonellales</taxon>
        <taxon>Veillonellaceae</taxon>
        <taxon>Megasphaera</taxon>
    </lineage>
</organism>
<dbReference type="STRING" id="1111454.HMPREF1250_0265"/>
<name>U7USE9_9FIRM</name>
<reference evidence="1 2" key="1">
    <citation type="submission" date="2013-09" db="EMBL/GenBank/DDBJ databases">
        <authorList>
            <person name="Durkin A.S."/>
            <person name="Haft D.R."/>
            <person name="McCorrison J."/>
            <person name="Torralba M."/>
            <person name="Gillis M."/>
            <person name="Haft D.H."/>
            <person name="Methe B."/>
            <person name="Sutton G."/>
            <person name="Nelson K.E."/>
        </authorList>
    </citation>
    <scope>NUCLEOTIDE SEQUENCE [LARGE SCALE GENOMIC DNA]</scope>
    <source>
        <strain evidence="1 2">BV3C16-1</strain>
    </source>
</reference>
<keyword evidence="2" id="KW-1185">Reference proteome</keyword>
<accession>U7USE9</accession>